<evidence type="ECO:0000313" key="1">
    <source>
        <dbReference type="EMBL" id="KAF3549819.1"/>
    </source>
</evidence>
<dbReference type="EMBL" id="QGKV02000832">
    <property type="protein sequence ID" value="KAF3549819.1"/>
    <property type="molecule type" value="Genomic_DNA"/>
</dbReference>
<keyword evidence="2" id="KW-1185">Reference proteome</keyword>
<reference evidence="1 2" key="1">
    <citation type="journal article" date="2020" name="BMC Genomics">
        <title>Intraspecific diversification of the crop wild relative Brassica cretica Lam. using demographic model selection.</title>
        <authorList>
            <person name="Kioukis A."/>
            <person name="Michalopoulou V.A."/>
            <person name="Briers L."/>
            <person name="Pirintsos S."/>
            <person name="Studholme D.J."/>
            <person name="Pavlidis P."/>
            <person name="Sarris P.F."/>
        </authorList>
    </citation>
    <scope>NUCLEOTIDE SEQUENCE [LARGE SCALE GENOMIC DNA]</scope>
    <source>
        <strain evidence="2">cv. PFS-1207/04</strain>
    </source>
</reference>
<protein>
    <submittedName>
        <fullName evidence="1">Uncharacterized protein</fullName>
    </submittedName>
</protein>
<organism evidence="1 2">
    <name type="scientific">Brassica cretica</name>
    <name type="common">Mustard</name>
    <dbReference type="NCBI Taxonomy" id="69181"/>
    <lineage>
        <taxon>Eukaryota</taxon>
        <taxon>Viridiplantae</taxon>
        <taxon>Streptophyta</taxon>
        <taxon>Embryophyta</taxon>
        <taxon>Tracheophyta</taxon>
        <taxon>Spermatophyta</taxon>
        <taxon>Magnoliopsida</taxon>
        <taxon>eudicotyledons</taxon>
        <taxon>Gunneridae</taxon>
        <taxon>Pentapetalae</taxon>
        <taxon>rosids</taxon>
        <taxon>malvids</taxon>
        <taxon>Brassicales</taxon>
        <taxon>Brassicaceae</taxon>
        <taxon>Brassiceae</taxon>
        <taxon>Brassica</taxon>
    </lineage>
</organism>
<evidence type="ECO:0000313" key="2">
    <source>
        <dbReference type="Proteomes" id="UP000266723"/>
    </source>
</evidence>
<dbReference type="Proteomes" id="UP000266723">
    <property type="component" value="Unassembled WGS sequence"/>
</dbReference>
<name>A0ABQ7CCL2_BRACR</name>
<accession>A0ABQ7CCL2</accession>
<proteinExistence type="predicted"/>
<comment type="caution">
    <text evidence="1">The sequence shown here is derived from an EMBL/GenBank/DDBJ whole genome shotgun (WGS) entry which is preliminary data.</text>
</comment>
<sequence length="106" mass="11517">MEYFSPTVSGPLCIWTLRSHGNPEASEAVLEPEGLDPEIADWNPEEPGGSSLDPEIFDWNPEAIGEPVGNVLRLSRKDYYRKSLTGLEGAGVGVMTQVPGFASFHV</sequence>
<gene>
    <name evidence="1" type="ORF">DY000_02007118</name>
</gene>